<proteinExistence type="predicted"/>
<keyword evidence="2" id="KW-1185">Reference proteome</keyword>
<dbReference type="Proteomes" id="UP001165960">
    <property type="component" value="Unassembled WGS sequence"/>
</dbReference>
<gene>
    <name evidence="1" type="ORF">DSO57_1027176</name>
</gene>
<dbReference type="EMBL" id="QTSX02005134">
    <property type="protein sequence ID" value="KAJ9060784.1"/>
    <property type="molecule type" value="Genomic_DNA"/>
</dbReference>
<accession>A0ACC2SEK5</accession>
<evidence type="ECO:0000313" key="2">
    <source>
        <dbReference type="Proteomes" id="UP001165960"/>
    </source>
</evidence>
<protein>
    <submittedName>
        <fullName evidence="1">Uncharacterized protein</fullName>
    </submittedName>
</protein>
<name>A0ACC2SEK5_9FUNG</name>
<comment type="caution">
    <text evidence="1">The sequence shown here is derived from an EMBL/GenBank/DDBJ whole genome shotgun (WGS) entry which is preliminary data.</text>
</comment>
<evidence type="ECO:0000313" key="1">
    <source>
        <dbReference type="EMBL" id="KAJ9060784.1"/>
    </source>
</evidence>
<organism evidence="1 2">
    <name type="scientific">Entomophthora muscae</name>
    <dbReference type="NCBI Taxonomy" id="34485"/>
    <lineage>
        <taxon>Eukaryota</taxon>
        <taxon>Fungi</taxon>
        <taxon>Fungi incertae sedis</taxon>
        <taxon>Zoopagomycota</taxon>
        <taxon>Entomophthoromycotina</taxon>
        <taxon>Entomophthoromycetes</taxon>
        <taxon>Entomophthorales</taxon>
        <taxon>Entomophthoraceae</taxon>
        <taxon>Entomophthora</taxon>
    </lineage>
</organism>
<sequence length="995" mass="111921">MSGNNIRVLCRFRPQNKREIESGGEPIISYSDDKTTIKINSQEYPGEYTFDSIYDHTTSQKAFFESSIKATVDDVINGYNGTVFAYGQTGSGKTFTMMGAGGLGNEDLKGITPRIVETIFDSIYASTENIEYLVKVSYMEIYMERIKDLLNPVQDNLPIHEDKVNGVYVKGVTEVYVASVDEVYEVLNRGSSNRVVAFTKMNAESSRSHSLFIINVEQKNLTDGSQKRGRMFLVDLAGSEKVGKTGASGQTLEEAKKINKSLSALGMVINALTDGKSKHVPYRDSKLTRLLQEALGGNSRTTLIINCSPSSYNDAETVSTLRFGMRAKSIKNKAKVNAELSPAELKAMLKKTKAQMVSFQQYISALEGEVKVWRSGGTVPKESYAAMGKGGATTSPSQTPAQPPSPGPAPALAPPKAIPDHLLDNLSRPSTPGTLVEDEREEFMRRENDLTSLLTEKESELANQTKLATDFKVEIESIKKEFTQASEENSRMSSQLDQLRSELEKITFDRNEAQIHLDSITEANEEMSAQLKELKSQLQELVDEKAAEIAEKNKLIKTVEMMSKMEPSLNMENWSAKEQELRNTMASLDSIEGKEAISDSEARVLRDELARSKQQIEEDAQVIIDYQRNNVYLTKKCEEIEARLTSVELEYEEMLEKTIADEEETAAMSHEAIVELKAKIEAQYNSKKEIHLQEITELREQLESKSSELKTMKSTLSELKHVNEELKIAMSKADSNRPKAEGADREKDIESIRKTMAKQLSDFDIMKKSLMRDLQNKCEKVIELEITLEATRDQLNASLKSNNTKNQQQKLLFLERNLEQLTNVQKQLVEQNTNLKKEVHLAERKLTTRNERITSLEALLKDNQEKLSSQTAKFEKQLNTLRERLDSVMVSKQQASTPSPFSFGRIARPLRGTAPAPDDANSLKSEFDNLTGASRVGKQLHHHLFRWRMLLDLLMCLGFARAMGSQAFPNLVRSWGPHVRRWKLAAWPLNALLPF</sequence>
<reference evidence="1" key="1">
    <citation type="submission" date="2022-04" db="EMBL/GenBank/DDBJ databases">
        <title>Genome of the entomopathogenic fungus Entomophthora muscae.</title>
        <authorList>
            <person name="Elya C."/>
            <person name="Lovett B.R."/>
            <person name="Lee E."/>
            <person name="Macias A.M."/>
            <person name="Hajek A.E."/>
            <person name="De Bivort B.L."/>
            <person name="Kasson M.T."/>
            <person name="De Fine Licht H.H."/>
            <person name="Stajich J.E."/>
        </authorList>
    </citation>
    <scope>NUCLEOTIDE SEQUENCE</scope>
    <source>
        <strain evidence="1">Berkeley</strain>
    </source>
</reference>